<comment type="caution">
    <text evidence="2">The sequence shown here is derived from an EMBL/GenBank/DDBJ whole genome shotgun (WGS) entry which is preliminary data.</text>
</comment>
<keyword evidence="3" id="KW-1185">Reference proteome</keyword>
<feature type="compositionally biased region" description="Basic and acidic residues" evidence="1">
    <location>
        <begin position="39"/>
        <end position="51"/>
    </location>
</feature>
<name>A0A8J3NCJ2_9ACTN</name>
<organism evidence="2 3">
    <name type="scientific">Actinocatenispora rupis</name>
    <dbReference type="NCBI Taxonomy" id="519421"/>
    <lineage>
        <taxon>Bacteria</taxon>
        <taxon>Bacillati</taxon>
        <taxon>Actinomycetota</taxon>
        <taxon>Actinomycetes</taxon>
        <taxon>Micromonosporales</taxon>
        <taxon>Micromonosporaceae</taxon>
        <taxon>Actinocatenispora</taxon>
    </lineage>
</organism>
<gene>
    <name evidence="2" type="ORF">Aru02nite_52630</name>
</gene>
<evidence type="ECO:0000313" key="2">
    <source>
        <dbReference type="EMBL" id="GID14374.1"/>
    </source>
</evidence>
<dbReference type="AlphaFoldDB" id="A0A8J3NCJ2"/>
<sequence length="51" mass="5543">MAGTERTVRAPAASAGREIMPVPRTPYAGWQDAHQAARHGADERAGRWEAQ</sequence>
<evidence type="ECO:0000256" key="1">
    <source>
        <dbReference type="SAM" id="MobiDB-lite"/>
    </source>
</evidence>
<dbReference type="EMBL" id="BOMB01000031">
    <property type="protein sequence ID" value="GID14374.1"/>
    <property type="molecule type" value="Genomic_DNA"/>
</dbReference>
<protein>
    <submittedName>
        <fullName evidence="2">Uncharacterized protein</fullName>
    </submittedName>
</protein>
<accession>A0A8J3NCJ2</accession>
<evidence type="ECO:0000313" key="3">
    <source>
        <dbReference type="Proteomes" id="UP000612808"/>
    </source>
</evidence>
<proteinExistence type="predicted"/>
<dbReference type="Proteomes" id="UP000612808">
    <property type="component" value="Unassembled WGS sequence"/>
</dbReference>
<reference evidence="2" key="1">
    <citation type="submission" date="2021-01" db="EMBL/GenBank/DDBJ databases">
        <title>Whole genome shotgun sequence of Actinocatenispora rupis NBRC 107355.</title>
        <authorList>
            <person name="Komaki H."/>
            <person name="Tamura T."/>
        </authorList>
    </citation>
    <scope>NUCLEOTIDE SEQUENCE</scope>
    <source>
        <strain evidence="2">NBRC 107355</strain>
    </source>
</reference>
<feature type="region of interest" description="Disordered" evidence="1">
    <location>
        <begin position="1"/>
        <end position="51"/>
    </location>
</feature>